<accession>A0A1F6GT91</accession>
<evidence type="ECO:0008006" key="5">
    <source>
        <dbReference type="Google" id="ProtNLM"/>
    </source>
</evidence>
<feature type="chain" id="PRO_5009363493" description="RND transporter" evidence="2">
    <location>
        <begin position="32"/>
        <end position="484"/>
    </location>
</feature>
<reference evidence="3 4" key="1">
    <citation type="journal article" date="2016" name="Nat. Commun.">
        <title>Thousands of microbial genomes shed light on interconnected biogeochemical processes in an aquifer system.</title>
        <authorList>
            <person name="Anantharaman K."/>
            <person name="Brown C.T."/>
            <person name="Hug L.A."/>
            <person name="Sharon I."/>
            <person name="Castelle C.J."/>
            <person name="Probst A.J."/>
            <person name="Thomas B.C."/>
            <person name="Singh A."/>
            <person name="Wilkins M.J."/>
            <person name="Karaoz U."/>
            <person name="Brodie E.L."/>
            <person name="Williams K.H."/>
            <person name="Hubbard S.S."/>
            <person name="Banfield J.F."/>
        </authorList>
    </citation>
    <scope>NUCLEOTIDE SEQUENCE [LARGE SCALE GENOMIC DNA]</scope>
</reference>
<dbReference type="NCBIfam" id="TIGR01845">
    <property type="entry name" value="outer_NodT"/>
    <property type="match status" value="1"/>
</dbReference>
<keyword evidence="2" id="KW-0449">Lipoprotein</keyword>
<dbReference type="AlphaFoldDB" id="A0A1F6GT91"/>
<protein>
    <recommendedName>
        <fullName evidence="5">RND transporter</fullName>
    </recommendedName>
</protein>
<keyword evidence="2" id="KW-0732">Signal</keyword>
<dbReference type="GO" id="GO:0015562">
    <property type="term" value="F:efflux transmembrane transporter activity"/>
    <property type="evidence" value="ECO:0007669"/>
    <property type="project" value="InterPro"/>
</dbReference>
<comment type="caution">
    <text evidence="3">The sequence shown here is derived from an EMBL/GenBank/DDBJ whole genome shotgun (WGS) entry which is preliminary data.</text>
</comment>
<dbReference type="Pfam" id="PF02321">
    <property type="entry name" value="OEP"/>
    <property type="match status" value="2"/>
</dbReference>
<evidence type="ECO:0000256" key="1">
    <source>
        <dbReference type="ARBA" id="ARBA00007613"/>
    </source>
</evidence>
<dbReference type="PROSITE" id="PS51257">
    <property type="entry name" value="PROKAR_LIPOPROTEIN"/>
    <property type="match status" value="1"/>
</dbReference>
<dbReference type="EMBL" id="MFNF01000037">
    <property type="protein sequence ID" value="OGH01211.1"/>
    <property type="molecule type" value="Genomic_DNA"/>
</dbReference>
<feature type="signal peptide" evidence="2">
    <location>
        <begin position="1"/>
        <end position="31"/>
    </location>
</feature>
<sequence length="484" mass="53109">MLLRAKPIFLRKGSVWLLGALFLASCTPHEAHQIPRFEAPKDQFVGEGKTKTYQDPGKWWEGLGSKELNLYLEQVLGKSPNLKASEARVEQRLALEKKTWATLLPSLSLEGTRSKTLTQSTGVDLETNGFSVALKASYELDLFGRNVAALKAAELDLLAALEDHKLQLNQEALAATKGWLALAETRALLALSEETLVTDQANFALIQRALDLGTAKASEVLLAQDQWLTTKLNQLQLRTQLQAQERALKVRAGVYPTIGGLAPAFPDPKALAPLGPGLPSELVKRRPDLRKAILSLKAQDQRIGQAVADRFPRLSLTASTGYQSSDLSKLTDPGNAVWNLAANLTLPIFDGGGRRAEVKRQEAIFKEQLALYGALSLTAFSEVEDGLFRLKTAEERVSFAQAQAKNGMERLGLTRNNFLAGVELWSQVIQAQAQAFSARKLWIAEQRAELEARLDLTVALGGDWTTNYLRALGPELDEKLKEAP</sequence>
<proteinExistence type="inferred from homology"/>
<evidence type="ECO:0000313" key="4">
    <source>
        <dbReference type="Proteomes" id="UP000177583"/>
    </source>
</evidence>
<dbReference type="SUPFAM" id="SSF56954">
    <property type="entry name" value="Outer membrane efflux proteins (OEP)"/>
    <property type="match status" value="1"/>
</dbReference>
<dbReference type="InterPro" id="IPR010131">
    <property type="entry name" value="MdtP/NodT-like"/>
</dbReference>
<comment type="similarity">
    <text evidence="1 2">Belongs to the outer membrane factor (OMF) (TC 1.B.17) family.</text>
</comment>
<dbReference type="Proteomes" id="UP000177583">
    <property type="component" value="Unassembled WGS sequence"/>
</dbReference>
<dbReference type="GO" id="GO:0005886">
    <property type="term" value="C:plasma membrane"/>
    <property type="evidence" value="ECO:0007669"/>
    <property type="project" value="UniProtKB-SubCell"/>
</dbReference>
<dbReference type="Gene3D" id="2.20.200.10">
    <property type="entry name" value="Outer membrane efflux proteins (OEP)"/>
    <property type="match status" value="1"/>
</dbReference>
<organism evidence="3 4">
    <name type="scientific">Candidatus Lambdaproteobacteria bacterium RIFOXYD2_FULL_56_26</name>
    <dbReference type="NCBI Taxonomy" id="1817773"/>
    <lineage>
        <taxon>Bacteria</taxon>
        <taxon>Pseudomonadati</taxon>
        <taxon>Pseudomonadota</taxon>
        <taxon>Candidatus Lambdaproteobacteria</taxon>
    </lineage>
</organism>
<dbReference type="Gene3D" id="1.20.1600.10">
    <property type="entry name" value="Outer membrane efflux proteins (OEP)"/>
    <property type="match status" value="1"/>
</dbReference>
<keyword evidence="2" id="KW-0564">Palmitate</keyword>
<dbReference type="InterPro" id="IPR003423">
    <property type="entry name" value="OMP_efflux"/>
</dbReference>
<gene>
    <name evidence="3" type="ORF">A2557_00955</name>
</gene>
<dbReference type="PANTHER" id="PTHR30203">
    <property type="entry name" value="OUTER MEMBRANE CATION EFFLUX PROTEIN"/>
    <property type="match status" value="1"/>
</dbReference>
<evidence type="ECO:0000256" key="2">
    <source>
        <dbReference type="RuleBase" id="RU362097"/>
    </source>
</evidence>
<keyword evidence="2" id="KW-1134">Transmembrane beta strand</keyword>
<keyword evidence="2" id="KW-0472">Membrane</keyword>
<keyword evidence="2" id="KW-0812">Transmembrane</keyword>
<comment type="subcellular location">
    <subcellularLocation>
        <location evidence="2">Cell membrane</location>
        <topology evidence="2">Lipid-anchor</topology>
    </subcellularLocation>
</comment>
<name>A0A1F6GT91_9PROT</name>
<evidence type="ECO:0000313" key="3">
    <source>
        <dbReference type="EMBL" id="OGH01211.1"/>
    </source>
</evidence>